<evidence type="ECO:0000313" key="8">
    <source>
        <dbReference type="EMBL" id="MRX80576.1"/>
    </source>
</evidence>
<dbReference type="InterPro" id="IPR050953">
    <property type="entry name" value="N4_N6_ade-DNA_methylase"/>
</dbReference>
<protein>
    <recommendedName>
        <fullName evidence="2">site-specific DNA-methyltransferase (adenine-specific)</fullName>
        <ecNumber evidence="2">2.1.1.72</ecNumber>
    </recommendedName>
</protein>
<reference evidence="9" key="1">
    <citation type="submission" date="2019-08" db="EMBL/GenBank/DDBJ databases">
        <title>Arthrobacter sp. nov., isolated from plateau pika and Tibetan wild ass.</title>
        <authorList>
            <person name="Ge Y."/>
        </authorList>
    </citation>
    <scope>NUCLEOTIDE SEQUENCE [LARGE SCALE GENOMIC DNA]</scope>
    <source>
        <strain evidence="9">HF-1365</strain>
    </source>
</reference>
<comment type="catalytic activity">
    <reaction evidence="6">
        <text>a 2'-deoxyadenosine in DNA + S-adenosyl-L-methionine = an N(6)-methyl-2'-deoxyadenosine in DNA + S-adenosyl-L-homocysteine + H(+)</text>
        <dbReference type="Rhea" id="RHEA:15197"/>
        <dbReference type="Rhea" id="RHEA-COMP:12418"/>
        <dbReference type="Rhea" id="RHEA-COMP:12419"/>
        <dbReference type="ChEBI" id="CHEBI:15378"/>
        <dbReference type="ChEBI" id="CHEBI:57856"/>
        <dbReference type="ChEBI" id="CHEBI:59789"/>
        <dbReference type="ChEBI" id="CHEBI:90615"/>
        <dbReference type="ChEBI" id="CHEBI:90616"/>
        <dbReference type="EC" id="2.1.1.72"/>
    </reaction>
</comment>
<dbReference type="RefSeq" id="WP_144688737.1">
    <property type="nucleotide sequence ID" value="NZ_VLLQ01000011.1"/>
</dbReference>
<keyword evidence="5" id="KW-0949">S-adenosyl-L-methionine</keyword>
<evidence type="ECO:0000256" key="5">
    <source>
        <dbReference type="ARBA" id="ARBA00022691"/>
    </source>
</evidence>
<evidence type="ECO:0000256" key="6">
    <source>
        <dbReference type="ARBA" id="ARBA00047942"/>
    </source>
</evidence>
<dbReference type="InterPro" id="IPR029063">
    <property type="entry name" value="SAM-dependent_MTases_sf"/>
</dbReference>
<dbReference type="GO" id="GO:0009007">
    <property type="term" value="F:site-specific DNA-methyltransferase (adenine-specific) activity"/>
    <property type="evidence" value="ECO:0007669"/>
    <property type="project" value="UniProtKB-EC"/>
</dbReference>
<keyword evidence="3 8" id="KW-0489">Methyltransferase</keyword>
<dbReference type="Pfam" id="PF07669">
    <property type="entry name" value="Eco57I"/>
    <property type="match status" value="1"/>
</dbReference>
<dbReference type="GO" id="GO:0003676">
    <property type="term" value="F:nucleic acid binding"/>
    <property type="evidence" value="ECO:0007669"/>
    <property type="project" value="InterPro"/>
</dbReference>
<dbReference type="Gene3D" id="3.40.50.150">
    <property type="entry name" value="Vaccinia Virus protein VP39"/>
    <property type="match status" value="1"/>
</dbReference>
<feature type="domain" description="Type II methyltransferase M.TaqI-like" evidence="7">
    <location>
        <begin position="90"/>
        <end position="215"/>
    </location>
</feature>
<dbReference type="PANTHER" id="PTHR33841:SF5">
    <property type="entry name" value="DNA METHYLASE (MODIFICATION METHYLASE) (METHYLTRANSFERASE)-RELATED"/>
    <property type="match status" value="1"/>
</dbReference>
<evidence type="ECO:0000256" key="1">
    <source>
        <dbReference type="ARBA" id="ARBA00006594"/>
    </source>
</evidence>
<dbReference type="GO" id="GO:0032259">
    <property type="term" value="P:methylation"/>
    <property type="evidence" value="ECO:0007669"/>
    <property type="project" value="UniProtKB-KW"/>
</dbReference>
<dbReference type="EMBL" id="VTFZ01000011">
    <property type="protein sequence ID" value="MRX80576.1"/>
    <property type="molecule type" value="Genomic_DNA"/>
</dbReference>
<sequence length="620" mass="67743">MGNKTTGQFFSGPLVANLLVSLVSLVGRESIASAIDPMVGKGDMLVALKEAGVDDSSLYGIDIDADALAMAKEAIPLASFVKNDAFSTDLSSLYASNEWDLVITNPPYVRYQTLNKMYGDGAVDKVRHSLISLLQALPERDDKSMYLEAAESYSGLSDLAVPAWILCAYLVKPGGTLAMVVPGSWLTREYASIIRTLLTRSFELKFVVEDESRDWFPEAQVKTNLLVAKKTESSLTQLNTQTFRHIGLTNRVSSTTSLIENIKFSSLYGKEAFEKLCSVDDSVVNELYWARTETQASIGVASESVVSVATNRAPTLADWEVKVGQGLRTGANSFFYLIANSFGELHNEVLDSSGQKLLALPLSSVLLPALRYQHDLKGSYAISSKDVCNRLLYIRRPLDSLRGVIDHTALVSLESYIKHAEGTPFRIGGHSRLIPSLSAVRTNGPASDIVDSESYWYMLPRLQSRHLPTLLMPRVNGGSPKSTLVSEPGDLVVDANFLTFCLKDVSDRYSRAVLALLNSTMVKLALENLCCVLGGGALKCDASAVKKISLPFRDDSLVNDLGNLGAQLLEVANGRDETEIINKIDLVIGARTFLGNDVEELQDLVECQQAELQYRLTMRG</sequence>
<evidence type="ECO:0000256" key="2">
    <source>
        <dbReference type="ARBA" id="ARBA00011900"/>
    </source>
</evidence>
<dbReference type="AlphaFoldDB" id="A0A7K0GBQ9"/>
<dbReference type="EC" id="2.1.1.72" evidence="2"/>
<evidence type="ECO:0000256" key="4">
    <source>
        <dbReference type="ARBA" id="ARBA00022679"/>
    </source>
</evidence>
<keyword evidence="4" id="KW-0808">Transferase</keyword>
<name>A0A7K0GBQ9_9ACTN</name>
<dbReference type="PROSITE" id="PS00092">
    <property type="entry name" value="N6_MTASE"/>
    <property type="match status" value="1"/>
</dbReference>
<dbReference type="PRINTS" id="PR00507">
    <property type="entry name" value="N12N6MTFRASE"/>
</dbReference>
<dbReference type="Proteomes" id="UP000470010">
    <property type="component" value="Unassembled WGS sequence"/>
</dbReference>
<dbReference type="InterPro" id="IPR002052">
    <property type="entry name" value="DNA_methylase_N6_adenine_CS"/>
</dbReference>
<evidence type="ECO:0000256" key="3">
    <source>
        <dbReference type="ARBA" id="ARBA00022603"/>
    </source>
</evidence>
<comment type="similarity">
    <text evidence="1">Belongs to the N(4)/N(6)-methyltransferase family.</text>
</comment>
<evidence type="ECO:0000259" key="7">
    <source>
        <dbReference type="Pfam" id="PF07669"/>
    </source>
</evidence>
<keyword evidence="9" id="KW-1185">Reference proteome</keyword>
<comment type="caution">
    <text evidence="8">The sequence shown here is derived from an EMBL/GenBank/DDBJ whole genome shotgun (WGS) entry which is preliminary data.</text>
</comment>
<proteinExistence type="inferred from homology"/>
<accession>A0A7K0GBQ9</accession>
<gene>
    <name evidence="8" type="ORF">GJE22_08240</name>
</gene>
<dbReference type="PANTHER" id="PTHR33841">
    <property type="entry name" value="DNA METHYLTRANSFERASE YEEA-RELATED"/>
    <property type="match status" value="1"/>
</dbReference>
<dbReference type="SUPFAM" id="SSF53335">
    <property type="entry name" value="S-adenosyl-L-methionine-dependent methyltransferases"/>
    <property type="match status" value="1"/>
</dbReference>
<organism evidence="8 9">
    <name type="scientific">Enorma shizhengliae</name>
    <dbReference type="NCBI Taxonomy" id="2606615"/>
    <lineage>
        <taxon>Bacteria</taxon>
        <taxon>Bacillati</taxon>
        <taxon>Actinomycetota</taxon>
        <taxon>Coriobacteriia</taxon>
        <taxon>Coriobacteriales</taxon>
        <taxon>Coriobacteriaceae</taxon>
        <taxon>Enorma</taxon>
    </lineage>
</organism>
<evidence type="ECO:0000313" key="9">
    <source>
        <dbReference type="Proteomes" id="UP000470010"/>
    </source>
</evidence>
<dbReference type="InterPro" id="IPR011639">
    <property type="entry name" value="MethylTrfase_TaqI-like_dom"/>
</dbReference>
<dbReference type="GO" id="GO:0006304">
    <property type="term" value="P:DNA modification"/>
    <property type="evidence" value="ECO:0007669"/>
    <property type="project" value="InterPro"/>
</dbReference>